<evidence type="ECO:0000259" key="6">
    <source>
        <dbReference type="PROSITE" id="PS01033"/>
    </source>
</evidence>
<evidence type="ECO:0000256" key="3">
    <source>
        <dbReference type="ARBA" id="ARBA00022723"/>
    </source>
</evidence>
<dbReference type="InterPro" id="IPR009050">
    <property type="entry name" value="Globin-like_sf"/>
</dbReference>
<dbReference type="InterPro" id="IPR012292">
    <property type="entry name" value="Globin/Proto"/>
</dbReference>
<dbReference type="GO" id="GO:0019825">
    <property type="term" value="F:oxygen binding"/>
    <property type="evidence" value="ECO:0007669"/>
    <property type="project" value="InterPro"/>
</dbReference>
<feature type="domain" description="Globin" evidence="6">
    <location>
        <begin position="1"/>
        <end position="133"/>
    </location>
</feature>
<dbReference type="InterPro" id="IPR000971">
    <property type="entry name" value="Globin"/>
</dbReference>
<comment type="similarity">
    <text evidence="5">Belongs to the globin family.</text>
</comment>
<dbReference type="GO" id="GO:0005344">
    <property type="term" value="F:oxygen carrier activity"/>
    <property type="evidence" value="ECO:0007669"/>
    <property type="project" value="UniProtKB-KW"/>
</dbReference>
<dbReference type="GO" id="GO:0020037">
    <property type="term" value="F:heme binding"/>
    <property type="evidence" value="ECO:0007669"/>
    <property type="project" value="InterPro"/>
</dbReference>
<comment type="caution">
    <text evidence="7">The sequence shown here is derived from an EMBL/GenBank/DDBJ whole genome shotgun (WGS) entry which is preliminary data.</text>
</comment>
<keyword evidence="8" id="KW-1185">Reference proteome</keyword>
<dbReference type="EMBL" id="BMVF01000011">
    <property type="protein sequence ID" value="GHD91794.1"/>
    <property type="molecule type" value="Genomic_DNA"/>
</dbReference>
<dbReference type="RefSeq" id="WP_190179390.1">
    <property type="nucleotide sequence ID" value="NZ_BMVF01000011.1"/>
</dbReference>
<keyword evidence="1 5" id="KW-0349">Heme</keyword>
<dbReference type="GO" id="GO:0046872">
    <property type="term" value="F:metal ion binding"/>
    <property type="evidence" value="ECO:0007669"/>
    <property type="project" value="UniProtKB-KW"/>
</dbReference>
<dbReference type="AlphaFoldDB" id="A0A918Y7I5"/>
<keyword evidence="5" id="KW-0813">Transport</keyword>
<dbReference type="GO" id="GO:0046210">
    <property type="term" value="P:nitric oxide catabolic process"/>
    <property type="evidence" value="ECO:0007669"/>
    <property type="project" value="TreeGrafter"/>
</dbReference>
<dbReference type="SUPFAM" id="SSF46458">
    <property type="entry name" value="Globin-like"/>
    <property type="match status" value="1"/>
</dbReference>
<dbReference type="GO" id="GO:0071949">
    <property type="term" value="F:FAD binding"/>
    <property type="evidence" value="ECO:0007669"/>
    <property type="project" value="TreeGrafter"/>
</dbReference>
<dbReference type="Pfam" id="PF00042">
    <property type="entry name" value="Globin"/>
    <property type="match status" value="1"/>
</dbReference>
<accession>A0A918Y7I5</accession>
<keyword evidence="3" id="KW-0479">Metal-binding</keyword>
<gene>
    <name evidence="7" type="ORF">GCM10010508_41970</name>
</gene>
<dbReference type="PROSITE" id="PS01033">
    <property type="entry name" value="GLOBIN"/>
    <property type="match status" value="1"/>
</dbReference>
<evidence type="ECO:0000256" key="2">
    <source>
        <dbReference type="ARBA" id="ARBA00022621"/>
    </source>
</evidence>
<sequence>MALETALVTRSFAAVEPYGIDVAAYFYDHLLTRNPELRSLFAAHLDEQRDRLWAALRTLVANLEKPQNLQSILEGLGRRHASYGALPEHYPAVGASLLATLEHFAGDSWDSATARAWSALFGVVSATMTGAAAGTSEGGSASAATVA</sequence>
<proteinExistence type="inferred from homology"/>
<reference evidence="7" key="2">
    <citation type="submission" date="2020-09" db="EMBL/GenBank/DDBJ databases">
        <authorList>
            <person name="Sun Q."/>
            <person name="Ohkuma M."/>
        </authorList>
    </citation>
    <scope>NUCLEOTIDE SEQUENCE</scope>
    <source>
        <strain evidence="7">JCM 4654</strain>
    </source>
</reference>
<dbReference type="PANTHER" id="PTHR43396:SF3">
    <property type="entry name" value="FLAVOHEMOPROTEIN"/>
    <property type="match status" value="1"/>
</dbReference>
<dbReference type="Proteomes" id="UP000608955">
    <property type="component" value="Unassembled WGS sequence"/>
</dbReference>
<protein>
    <submittedName>
        <fullName evidence="7">Flavohemoprotein</fullName>
    </submittedName>
</protein>
<evidence type="ECO:0000256" key="1">
    <source>
        <dbReference type="ARBA" id="ARBA00022617"/>
    </source>
</evidence>
<keyword evidence="4" id="KW-0408">Iron</keyword>
<reference evidence="7" key="1">
    <citation type="journal article" date="2014" name="Int. J. Syst. Evol. Microbiol.">
        <title>Complete genome sequence of Corynebacterium casei LMG S-19264T (=DSM 44701T), isolated from a smear-ripened cheese.</title>
        <authorList>
            <consortium name="US DOE Joint Genome Institute (JGI-PGF)"/>
            <person name="Walter F."/>
            <person name="Albersmeier A."/>
            <person name="Kalinowski J."/>
            <person name="Ruckert C."/>
        </authorList>
    </citation>
    <scope>NUCLEOTIDE SEQUENCE</scope>
    <source>
        <strain evidence="7">JCM 4654</strain>
    </source>
</reference>
<dbReference type="PANTHER" id="PTHR43396">
    <property type="entry name" value="FLAVOHEMOPROTEIN"/>
    <property type="match status" value="1"/>
</dbReference>
<dbReference type="GO" id="GO:0008941">
    <property type="term" value="F:nitric oxide dioxygenase NAD(P)H activity"/>
    <property type="evidence" value="ECO:0007669"/>
    <property type="project" value="TreeGrafter"/>
</dbReference>
<name>A0A918Y7I5_9ACTN</name>
<dbReference type="Gene3D" id="1.10.490.10">
    <property type="entry name" value="Globins"/>
    <property type="match status" value="1"/>
</dbReference>
<evidence type="ECO:0000313" key="7">
    <source>
        <dbReference type="EMBL" id="GHD91794.1"/>
    </source>
</evidence>
<keyword evidence="2 5" id="KW-0561">Oxygen transport</keyword>
<dbReference type="GO" id="GO:0071500">
    <property type="term" value="P:cellular response to nitrosative stress"/>
    <property type="evidence" value="ECO:0007669"/>
    <property type="project" value="TreeGrafter"/>
</dbReference>
<evidence type="ECO:0000313" key="8">
    <source>
        <dbReference type="Proteomes" id="UP000608955"/>
    </source>
</evidence>
<organism evidence="7 8">
    <name type="scientific">Streptomyces naganishii JCM 4654</name>
    <dbReference type="NCBI Taxonomy" id="1306179"/>
    <lineage>
        <taxon>Bacteria</taxon>
        <taxon>Bacillati</taxon>
        <taxon>Actinomycetota</taxon>
        <taxon>Actinomycetes</taxon>
        <taxon>Kitasatosporales</taxon>
        <taxon>Streptomycetaceae</taxon>
        <taxon>Streptomyces</taxon>
    </lineage>
</organism>
<evidence type="ECO:0000256" key="5">
    <source>
        <dbReference type="RuleBase" id="RU000356"/>
    </source>
</evidence>
<evidence type="ECO:0000256" key="4">
    <source>
        <dbReference type="ARBA" id="ARBA00023004"/>
    </source>
</evidence>